<protein>
    <submittedName>
        <fullName evidence="1">Helix-turn-helix domain-containing protein</fullName>
    </submittedName>
</protein>
<evidence type="ECO:0000313" key="1">
    <source>
        <dbReference type="EMBL" id="UYP19468.1"/>
    </source>
</evidence>
<reference evidence="1" key="1">
    <citation type="submission" date="2022-10" db="EMBL/GenBank/DDBJ databases">
        <title>Rhodococcus ferula Z13 complete genome.</title>
        <authorList>
            <person name="Long X."/>
            <person name="Zang M."/>
        </authorList>
    </citation>
    <scope>NUCLEOTIDE SEQUENCE</scope>
    <source>
        <strain evidence="1">Z13</strain>
    </source>
</reference>
<organism evidence="1 2">
    <name type="scientific">Rhodococcus sacchari</name>
    <dbReference type="NCBI Taxonomy" id="2962047"/>
    <lineage>
        <taxon>Bacteria</taxon>
        <taxon>Bacillati</taxon>
        <taxon>Actinomycetota</taxon>
        <taxon>Actinomycetes</taxon>
        <taxon>Mycobacteriales</taxon>
        <taxon>Nocardiaceae</taxon>
        <taxon>Rhodococcus</taxon>
    </lineage>
</organism>
<dbReference type="EMBL" id="CP107551">
    <property type="protein sequence ID" value="UYP19468.1"/>
    <property type="molecule type" value="Genomic_DNA"/>
</dbReference>
<dbReference type="Proteomes" id="UP001156484">
    <property type="component" value="Chromosome"/>
</dbReference>
<accession>A0ACD4DIE8</accession>
<keyword evidence="2" id="KW-1185">Reference proteome</keyword>
<proteinExistence type="predicted"/>
<sequence length="184" mass="20594">MTTAELLLHPVRLRIVQALLGDRTATTAQLRALLEDVSTATLYRQIATLVDAGVLEVVSERRVRGTVERTYRLVTERAHVTGDQAEEMSADDHRRAFLAFTAQLLADFDAYLDDPGRRRMVEDVVGYRQIALDLTDEEALALVTEMAQLFARYAELGPGPGRRRRLISRIIVPARDPGDVPPEE</sequence>
<name>A0ACD4DIE8_9NOCA</name>
<evidence type="ECO:0000313" key="2">
    <source>
        <dbReference type="Proteomes" id="UP001156484"/>
    </source>
</evidence>
<gene>
    <name evidence="1" type="ORF">OED52_02540</name>
</gene>